<protein>
    <submittedName>
        <fullName evidence="2">Uncharacterized protein</fullName>
    </submittedName>
</protein>
<proteinExistence type="predicted"/>
<keyword evidence="1" id="KW-0472">Membrane</keyword>
<accession>A0A1E1J0W5</accession>
<keyword evidence="1" id="KW-0812">Transmembrane</keyword>
<evidence type="ECO:0000256" key="1">
    <source>
        <dbReference type="SAM" id="Phobius"/>
    </source>
</evidence>
<gene>
    <name evidence="2" type="primary">LgM4147LRVhigh.29.01580.00650</name>
    <name evidence="2" type="ORF">BN36_2947130</name>
</gene>
<keyword evidence="1" id="KW-1133">Transmembrane helix</keyword>
<evidence type="ECO:0000313" key="2">
    <source>
        <dbReference type="EMBL" id="CCM17215.1"/>
    </source>
</evidence>
<feature type="transmembrane region" description="Helical" evidence="1">
    <location>
        <begin position="58"/>
        <end position="76"/>
    </location>
</feature>
<organism evidence="2">
    <name type="scientific">Leishmania guyanensis</name>
    <dbReference type="NCBI Taxonomy" id="5670"/>
    <lineage>
        <taxon>Eukaryota</taxon>
        <taxon>Discoba</taxon>
        <taxon>Euglenozoa</taxon>
        <taxon>Kinetoplastea</taxon>
        <taxon>Metakinetoplastina</taxon>
        <taxon>Trypanosomatida</taxon>
        <taxon>Trypanosomatidae</taxon>
        <taxon>Leishmaniinae</taxon>
        <taxon>Leishmania</taxon>
        <taxon>Leishmania guyanensis species complex</taxon>
    </lineage>
</organism>
<reference evidence="2" key="1">
    <citation type="submission" date="2012-08" db="EMBL/GenBank/DDBJ databases">
        <title>Comparative genomics of metastatic and non-metastatic Leishmania guyanensis provides insights into polygenic factors involved in Leishmania RNA virus infection.</title>
        <authorList>
            <person name="Smith D."/>
            <person name="Hertz-Fowler C."/>
            <person name="Martin R."/>
            <person name="Dickens N."/>
            <person name="Fasel N."/>
            <person name="Falquet L."/>
            <person name="Beverley S."/>
            <person name="Zangger H."/>
            <person name="Calderon-Copete S."/>
            <person name="Mottram J."/>
            <person name="Xenarios I."/>
        </authorList>
    </citation>
    <scope>NUCLEOTIDE SEQUENCE</scope>
    <source>
        <strain evidence="2">MHOM/BR/75/M4147/SSU:IR2SAT-LUC</strain>
    </source>
</reference>
<name>A0A1E1J0W5_LEIGU</name>
<sequence>MISFFIDVLVFALPVTYTAYHYPWTKSTTFKDALVHFWIDGVPDRLFTLYYDTFPRTIVAMAVISVVATFFVPALLDCFSLTVTNTFAVL</sequence>
<dbReference type="EMBL" id="CALQ01001230">
    <property type="protein sequence ID" value="CCM17215.1"/>
    <property type="molecule type" value="Genomic_DNA"/>
</dbReference>
<dbReference type="AlphaFoldDB" id="A0A1E1J0W5"/>